<evidence type="ECO:0000313" key="3">
    <source>
        <dbReference type="Proteomes" id="UP000316256"/>
    </source>
</evidence>
<dbReference type="GO" id="GO:1904680">
    <property type="term" value="F:peptide transmembrane transporter activity"/>
    <property type="evidence" value="ECO:0007669"/>
    <property type="project" value="TreeGrafter"/>
</dbReference>
<comment type="caution">
    <text evidence="2">The sequence shown here is derived from an EMBL/GenBank/DDBJ whole genome shotgun (WGS) entry which is preliminary data.</text>
</comment>
<dbReference type="PIRSF" id="PIRSF002741">
    <property type="entry name" value="MppA"/>
    <property type="match status" value="1"/>
</dbReference>
<dbReference type="InterPro" id="IPR039424">
    <property type="entry name" value="SBP_5"/>
</dbReference>
<dbReference type="Gene3D" id="3.40.190.10">
    <property type="entry name" value="Periplasmic binding protein-like II"/>
    <property type="match status" value="1"/>
</dbReference>
<dbReference type="GO" id="GO:0042597">
    <property type="term" value="C:periplasmic space"/>
    <property type="evidence" value="ECO:0007669"/>
    <property type="project" value="UniProtKB-ARBA"/>
</dbReference>
<dbReference type="PANTHER" id="PTHR30290:SF81">
    <property type="entry name" value="OLIGOPEPTIDE-BINDING PROTEIN OPPA"/>
    <property type="match status" value="1"/>
</dbReference>
<evidence type="ECO:0000313" key="2">
    <source>
        <dbReference type="EMBL" id="TQF73440.1"/>
    </source>
</evidence>
<protein>
    <recommendedName>
        <fullName evidence="1">Solute-binding protein family 5 domain-containing protein</fullName>
    </recommendedName>
</protein>
<dbReference type="Gene3D" id="3.10.105.10">
    <property type="entry name" value="Dipeptide-binding Protein, Domain 3"/>
    <property type="match status" value="1"/>
</dbReference>
<name>A0A541BM94_9NOCA</name>
<dbReference type="Pfam" id="PF00496">
    <property type="entry name" value="SBP_bac_5"/>
    <property type="match status" value="1"/>
</dbReference>
<dbReference type="SUPFAM" id="SSF53850">
    <property type="entry name" value="Periplasmic binding protein-like II"/>
    <property type="match status" value="1"/>
</dbReference>
<proteinExistence type="predicted"/>
<reference evidence="2 3" key="1">
    <citation type="submission" date="2019-06" db="EMBL/GenBank/DDBJ databases">
        <title>Rhodococcus spaelei sp. nov., isolated from a cave.</title>
        <authorList>
            <person name="Lee S.D."/>
        </authorList>
    </citation>
    <scope>NUCLEOTIDE SEQUENCE [LARGE SCALE GENOMIC DNA]</scope>
    <source>
        <strain evidence="2 3">C9-5</strain>
    </source>
</reference>
<dbReference type="GO" id="GO:0043190">
    <property type="term" value="C:ATP-binding cassette (ABC) transporter complex"/>
    <property type="evidence" value="ECO:0007669"/>
    <property type="project" value="InterPro"/>
</dbReference>
<dbReference type="AlphaFoldDB" id="A0A541BM94"/>
<dbReference type="OrthoDB" id="9046151at2"/>
<keyword evidence="3" id="KW-1185">Reference proteome</keyword>
<dbReference type="EMBL" id="VIGH01000003">
    <property type="protein sequence ID" value="TQF73440.1"/>
    <property type="molecule type" value="Genomic_DNA"/>
</dbReference>
<feature type="domain" description="Solute-binding protein family 5" evidence="1">
    <location>
        <begin position="40"/>
        <end position="395"/>
    </location>
</feature>
<sequence>MRFVTANMPRSLDPTNIDAQRIIENGLAEPLVVQNDDATLAPGLAASWSNVEPTLWEFTIQPNATFWSGAPVDAAAVKAALERHQKLNKRASSVLGGLQFVVKDPGTLQIRTPNPDPGFAFRLTTYGIHNAAEADRLGAEYNARPDLTGYMKPTRFVPGEVLVAEWNPNYRIQPSGPHLRGIDARLGTDSQARQLAVLSGDVDGEFNVEVDSRVRYEQRPDEFDVYAQAPTTRNVWMNMAKVPALKDKAVRQALNLSVDRGALIEGLNRGFATPATGHFPAGLPYALDSGPALSPDIVGARKLLDDAGWVAGPDGVRGKDGHRLEFSMLTYAIFQPLAIALQSQWKDIGVGVELNSVETTASNQLMIDGDFEVATYCSCGSATGDLAGQLKSYYRTGVVSNYGGFSDPDVDRLIDQLGSEFDPATQIDLAHQVQDKVSADVAVIYLFNSTQWATGYSTKVQGVDPNLSKKILPTMWLSE</sequence>
<organism evidence="2 3">
    <name type="scientific">Rhodococcus spelaei</name>
    <dbReference type="NCBI Taxonomy" id="2546320"/>
    <lineage>
        <taxon>Bacteria</taxon>
        <taxon>Bacillati</taxon>
        <taxon>Actinomycetota</taxon>
        <taxon>Actinomycetes</taxon>
        <taxon>Mycobacteriales</taxon>
        <taxon>Nocardiaceae</taxon>
        <taxon>Rhodococcus</taxon>
    </lineage>
</organism>
<gene>
    <name evidence="2" type="ORF">FK531_08040</name>
</gene>
<evidence type="ECO:0000259" key="1">
    <source>
        <dbReference type="Pfam" id="PF00496"/>
    </source>
</evidence>
<accession>A0A541BM94</accession>
<dbReference type="PANTHER" id="PTHR30290">
    <property type="entry name" value="PERIPLASMIC BINDING COMPONENT OF ABC TRANSPORTER"/>
    <property type="match status" value="1"/>
</dbReference>
<dbReference type="InterPro" id="IPR030678">
    <property type="entry name" value="Peptide/Ni-bd"/>
</dbReference>
<dbReference type="GO" id="GO:0015833">
    <property type="term" value="P:peptide transport"/>
    <property type="evidence" value="ECO:0007669"/>
    <property type="project" value="TreeGrafter"/>
</dbReference>
<dbReference type="Proteomes" id="UP000316256">
    <property type="component" value="Unassembled WGS sequence"/>
</dbReference>
<dbReference type="InterPro" id="IPR000914">
    <property type="entry name" value="SBP_5_dom"/>
</dbReference>